<protein>
    <submittedName>
        <fullName evidence="1">Os06g0241400 protein</fullName>
    </submittedName>
</protein>
<dbReference type="Gene3D" id="3.40.50.150">
    <property type="entry name" value="Vaccinia Virus protein VP39"/>
    <property type="match status" value="1"/>
</dbReference>
<dbReference type="InterPro" id="IPR005299">
    <property type="entry name" value="MeTrfase_7"/>
</dbReference>
<dbReference type="SUPFAM" id="SSF53335">
    <property type="entry name" value="S-adenosyl-L-methionine-dependent methyltransferases"/>
    <property type="match status" value="1"/>
</dbReference>
<name>Q0DD90_ORYSJ</name>
<dbReference type="AlphaFoldDB" id="Q0DD90"/>
<dbReference type="PANTHER" id="PTHR31009">
    <property type="entry name" value="S-ADENOSYL-L-METHIONINE:CARBOXYL METHYLTRANSFERASE FAMILY PROTEIN"/>
    <property type="match status" value="1"/>
</dbReference>
<dbReference type="InterPro" id="IPR029063">
    <property type="entry name" value="SAM-dependent_MTases_sf"/>
</dbReference>
<feature type="non-terminal residue" evidence="1">
    <location>
        <position position="1"/>
    </location>
</feature>
<gene>
    <name evidence="1" type="ordered locus">Os06g0241400</name>
</gene>
<dbReference type="KEGG" id="dosa:Os06g0241400"/>
<organism evidence="1 2">
    <name type="scientific">Oryza sativa subsp. japonica</name>
    <name type="common">Rice</name>
    <dbReference type="NCBI Taxonomy" id="39947"/>
    <lineage>
        <taxon>Eukaryota</taxon>
        <taxon>Viridiplantae</taxon>
        <taxon>Streptophyta</taxon>
        <taxon>Embryophyta</taxon>
        <taxon>Tracheophyta</taxon>
        <taxon>Spermatophyta</taxon>
        <taxon>Magnoliopsida</taxon>
        <taxon>Liliopsida</taxon>
        <taxon>Poales</taxon>
        <taxon>Poaceae</taxon>
        <taxon>BOP clade</taxon>
        <taxon>Oryzoideae</taxon>
        <taxon>Oryzeae</taxon>
        <taxon>Oryzinae</taxon>
        <taxon>Oryza</taxon>
        <taxon>Oryza sativa</taxon>
    </lineage>
</organism>
<evidence type="ECO:0000313" key="1">
    <source>
        <dbReference type="EMBL" id="BAF19183.2"/>
    </source>
</evidence>
<dbReference type="Pfam" id="PF03492">
    <property type="entry name" value="Methyltransf_7"/>
    <property type="match status" value="1"/>
</dbReference>
<dbReference type="EMBL" id="AP008212">
    <property type="protein sequence ID" value="BAF19183.2"/>
    <property type="molecule type" value="Genomic_DNA"/>
</dbReference>
<proteinExistence type="predicted"/>
<reference evidence="1 2" key="1">
    <citation type="journal article" date="2005" name="Nature">
        <title>The map-based sequence of the rice genome.</title>
        <authorList>
            <consortium name="International rice genome sequencing project (IRGSP)"/>
            <person name="Matsumoto T."/>
            <person name="Wu J."/>
            <person name="Kanamori H."/>
            <person name="Katayose Y."/>
            <person name="Fujisawa M."/>
            <person name="Namiki N."/>
            <person name="Mizuno H."/>
            <person name="Yamamoto K."/>
            <person name="Antonio B.A."/>
            <person name="Baba T."/>
            <person name="Sakata K."/>
            <person name="Nagamura Y."/>
            <person name="Aoki H."/>
            <person name="Arikawa K."/>
            <person name="Arita K."/>
            <person name="Bito T."/>
            <person name="Chiden Y."/>
            <person name="Fujitsuka N."/>
            <person name="Fukunaka R."/>
            <person name="Hamada M."/>
            <person name="Harada C."/>
            <person name="Hayashi A."/>
            <person name="Hijishita S."/>
            <person name="Honda M."/>
            <person name="Hosokawa S."/>
            <person name="Ichikawa Y."/>
            <person name="Idonuma A."/>
            <person name="Iijima M."/>
            <person name="Ikeda M."/>
            <person name="Ikeno M."/>
            <person name="Ito K."/>
            <person name="Ito S."/>
            <person name="Ito T."/>
            <person name="Ito Y."/>
            <person name="Ito Y."/>
            <person name="Iwabuchi A."/>
            <person name="Kamiya K."/>
            <person name="Karasawa W."/>
            <person name="Kurita K."/>
            <person name="Katagiri S."/>
            <person name="Kikuta A."/>
            <person name="Kobayashi H."/>
            <person name="Kobayashi N."/>
            <person name="Machita K."/>
            <person name="Maehara T."/>
            <person name="Masukawa M."/>
            <person name="Mizubayashi T."/>
            <person name="Mukai Y."/>
            <person name="Nagasaki H."/>
            <person name="Nagata Y."/>
            <person name="Naito S."/>
            <person name="Nakashima M."/>
            <person name="Nakama Y."/>
            <person name="Nakamichi Y."/>
            <person name="Nakamura M."/>
            <person name="Meguro A."/>
            <person name="Negishi M."/>
            <person name="Ohta I."/>
            <person name="Ohta T."/>
            <person name="Okamoto M."/>
            <person name="Ono N."/>
            <person name="Saji S."/>
            <person name="Sakaguchi M."/>
            <person name="Sakai K."/>
            <person name="Shibata M."/>
            <person name="Shimokawa T."/>
            <person name="Song J."/>
            <person name="Takazaki Y."/>
            <person name="Terasawa K."/>
            <person name="Tsugane M."/>
            <person name="Tsuji K."/>
            <person name="Ueda S."/>
            <person name="Waki K."/>
            <person name="Yamagata H."/>
            <person name="Yamamoto M."/>
            <person name="Yamamoto S."/>
            <person name="Yamane H."/>
            <person name="Yoshiki S."/>
            <person name="Yoshihara R."/>
            <person name="Yukawa K."/>
            <person name="Zhong H."/>
            <person name="Yano M."/>
            <person name="Yuan Q."/>
            <person name="Ouyang S."/>
            <person name="Liu J."/>
            <person name="Jones K.M."/>
            <person name="Gansberger K."/>
            <person name="Moffat K."/>
            <person name="Hill J."/>
            <person name="Bera J."/>
            <person name="Fadrosh D."/>
            <person name="Jin S."/>
            <person name="Johri S."/>
            <person name="Kim M."/>
            <person name="Overton L."/>
            <person name="Reardon M."/>
            <person name="Tsitrin T."/>
            <person name="Vuong H."/>
            <person name="Weaver B."/>
            <person name="Ciecko A."/>
            <person name="Tallon L."/>
            <person name="Jackson J."/>
            <person name="Pai G."/>
            <person name="Aken S.V."/>
            <person name="Utterback T."/>
            <person name="Reidmuller S."/>
            <person name="Feldblyum T."/>
            <person name="Hsiao J."/>
            <person name="Zismann V."/>
            <person name="Iobst S."/>
            <person name="de Vazeille A.R."/>
            <person name="Buell C.R."/>
            <person name="Ying K."/>
            <person name="Li Y."/>
            <person name="Lu T."/>
            <person name="Huang Y."/>
            <person name="Zhao Q."/>
            <person name="Feng Q."/>
            <person name="Zhang L."/>
            <person name="Zhu J."/>
            <person name="Weng Q."/>
            <person name="Mu J."/>
            <person name="Lu Y."/>
            <person name="Fan D."/>
            <person name="Liu Y."/>
            <person name="Guan J."/>
            <person name="Zhang Y."/>
            <person name="Yu S."/>
            <person name="Liu X."/>
            <person name="Zhang Y."/>
            <person name="Hong G."/>
            <person name="Han B."/>
            <person name="Choisne N."/>
            <person name="Demange N."/>
            <person name="Orjeda G."/>
            <person name="Samain S."/>
            <person name="Cattolico L."/>
            <person name="Pelletier E."/>
            <person name="Couloux A."/>
            <person name="Segurens B."/>
            <person name="Wincker P."/>
            <person name="D'Hont A."/>
            <person name="Scarpelli C."/>
            <person name="Weissenbach J."/>
            <person name="Salanoubat M."/>
            <person name="Quetier F."/>
            <person name="Yu Y."/>
            <person name="Kim H.R."/>
            <person name="Rambo T."/>
            <person name="Currie J."/>
            <person name="Collura K."/>
            <person name="Luo M."/>
            <person name="Yang T."/>
            <person name="Ammiraju J.S.S."/>
            <person name="Engler F."/>
            <person name="Soderlund C."/>
            <person name="Wing R.A."/>
            <person name="Palmer L.E."/>
            <person name="de la Bastide M."/>
            <person name="Spiegel L."/>
            <person name="Nascimento L."/>
            <person name="Zutavern T."/>
            <person name="O'Shaughnessy A."/>
            <person name="Dike S."/>
            <person name="Dedhia N."/>
            <person name="Preston R."/>
            <person name="Balija V."/>
            <person name="McCombie W.R."/>
            <person name="Chow T."/>
            <person name="Chen H."/>
            <person name="Chung M."/>
            <person name="Chen C."/>
            <person name="Shaw J."/>
            <person name="Wu H."/>
            <person name="Hsiao K."/>
            <person name="Chao Y."/>
            <person name="Chu M."/>
            <person name="Cheng C."/>
            <person name="Hour A."/>
            <person name="Lee P."/>
            <person name="Lin S."/>
            <person name="Lin Y."/>
            <person name="Liou J."/>
            <person name="Liu S."/>
            <person name="Hsing Y."/>
            <person name="Raghuvanshi S."/>
            <person name="Mohanty A."/>
            <person name="Bharti A.K."/>
            <person name="Gaur A."/>
            <person name="Gupta V."/>
            <person name="Kumar D."/>
            <person name="Ravi V."/>
            <person name="Vij S."/>
            <person name="Kapur A."/>
            <person name="Khurana P."/>
            <person name="Khurana P."/>
            <person name="Khurana J.P."/>
            <person name="Tyagi A.K."/>
            <person name="Gaikwad K."/>
            <person name="Singh A."/>
            <person name="Dalal V."/>
            <person name="Srivastava S."/>
            <person name="Dixit A."/>
            <person name="Pal A.K."/>
            <person name="Ghazi I.A."/>
            <person name="Yadav M."/>
            <person name="Pandit A."/>
            <person name="Bhargava A."/>
            <person name="Sureshbabu K."/>
            <person name="Batra K."/>
            <person name="Sharma T.R."/>
            <person name="Mohapatra T."/>
            <person name="Singh N.K."/>
            <person name="Messing J."/>
            <person name="Nelson A.B."/>
            <person name="Fuks G."/>
            <person name="Kavchok S."/>
            <person name="Keizer G."/>
            <person name="Linton E."/>
            <person name="Llaca V."/>
            <person name="Song R."/>
            <person name="Tanyolac B."/>
            <person name="Young S."/>
            <person name="Ho-Il K."/>
            <person name="Hahn J.H."/>
            <person name="Sangsakoo G."/>
            <person name="Vanavichit A."/>
            <person name="de Mattos Luiz.A.T."/>
            <person name="Zimmer P.D."/>
            <person name="Malone G."/>
            <person name="Dellagostin O."/>
            <person name="de Oliveira A.C."/>
            <person name="Bevan M."/>
            <person name="Bancroft I."/>
            <person name="Minx P."/>
            <person name="Cordum H."/>
            <person name="Wilson R."/>
            <person name="Cheng Z."/>
            <person name="Jin W."/>
            <person name="Jiang J."/>
            <person name="Leong S.A."/>
            <person name="Iwama H."/>
            <person name="Gojobori T."/>
            <person name="Itoh T."/>
            <person name="Niimura Y."/>
            <person name="Fujii Y."/>
            <person name="Habara T."/>
            <person name="Sakai H."/>
            <person name="Sato Y."/>
            <person name="Wilson G."/>
            <person name="Kumar K."/>
            <person name="McCouch S."/>
            <person name="Juretic N."/>
            <person name="Hoen D."/>
            <person name="Wright S."/>
            <person name="Bruskiewich R."/>
            <person name="Bureau T."/>
            <person name="Miyao A."/>
            <person name="Hirochika H."/>
            <person name="Nishikawa T."/>
            <person name="Kadowaki K."/>
            <person name="Sugiura M."/>
            <person name="Burr B."/>
            <person name="Sasaki T."/>
        </authorList>
    </citation>
    <scope>NUCLEOTIDE SEQUENCE [LARGE SCALE GENOMIC DNA]</scope>
    <source>
        <strain evidence="2">cv. Nipponbare</strain>
    </source>
</reference>
<sequence>VPEQLNGKQKSYLNEENIYITKTTPLHVVKLFQEQFIKDVSLFLKLRHEELVDGGRMVLTIYGRKSEDPYSGDVNDIFGLLGKSLQSLVAEVIYSFDPILFYLSYI</sequence>
<reference evidence="2" key="2">
    <citation type="journal article" date="2008" name="Nucleic Acids Res.">
        <title>The rice annotation project database (RAP-DB): 2008 update.</title>
        <authorList>
            <consortium name="The rice annotation project (RAP)"/>
        </authorList>
    </citation>
    <scope>GENOME REANNOTATION</scope>
    <source>
        <strain evidence="2">cv. Nipponbare</strain>
    </source>
</reference>
<accession>Q0DD90</accession>
<dbReference type="GO" id="GO:0008168">
    <property type="term" value="F:methyltransferase activity"/>
    <property type="evidence" value="ECO:0007669"/>
    <property type="project" value="InterPro"/>
</dbReference>
<dbReference type="Proteomes" id="UP000000763">
    <property type="component" value="Chromosome 6"/>
</dbReference>
<evidence type="ECO:0000313" key="2">
    <source>
        <dbReference type="Proteomes" id="UP000000763"/>
    </source>
</evidence>